<accession>A0AAN8JAU1</accession>
<keyword evidence="4" id="KW-1185">Reference proteome</keyword>
<feature type="domain" description="HAT C-terminal dimerisation" evidence="2">
    <location>
        <begin position="25"/>
        <end position="91"/>
    </location>
</feature>
<gene>
    <name evidence="3" type="ORF">SNE40_018299</name>
</gene>
<evidence type="ECO:0000259" key="2">
    <source>
        <dbReference type="Pfam" id="PF05699"/>
    </source>
</evidence>
<evidence type="ECO:0000313" key="3">
    <source>
        <dbReference type="EMBL" id="KAK6171875.1"/>
    </source>
</evidence>
<name>A0AAN8JAU1_PATCE</name>
<dbReference type="InterPro" id="IPR008906">
    <property type="entry name" value="HATC_C_dom"/>
</dbReference>
<protein>
    <recommendedName>
        <fullName evidence="2">HAT C-terminal dimerisation domain-containing protein</fullName>
    </recommendedName>
</protein>
<dbReference type="Pfam" id="PF05699">
    <property type="entry name" value="Dimer_Tnp_hAT"/>
    <property type="match status" value="1"/>
</dbReference>
<dbReference type="SUPFAM" id="SSF53098">
    <property type="entry name" value="Ribonuclease H-like"/>
    <property type="match status" value="1"/>
</dbReference>
<comment type="caution">
    <text evidence="3">The sequence shown here is derived from an EMBL/GenBank/DDBJ whole genome shotgun (WGS) entry which is preliminary data.</text>
</comment>
<feature type="compositionally biased region" description="Acidic residues" evidence="1">
    <location>
        <begin position="119"/>
        <end position="134"/>
    </location>
</feature>
<reference evidence="3 4" key="1">
    <citation type="submission" date="2024-01" db="EMBL/GenBank/DDBJ databases">
        <title>The genome of the rayed Mediterranean limpet Patella caerulea (Linnaeus, 1758).</title>
        <authorList>
            <person name="Anh-Thu Weber A."/>
            <person name="Halstead-Nussloch G."/>
        </authorList>
    </citation>
    <scope>NUCLEOTIDE SEQUENCE [LARGE SCALE GENOMIC DNA]</scope>
    <source>
        <strain evidence="3">AATW-2023a</strain>
        <tissue evidence="3">Whole specimen</tissue>
    </source>
</reference>
<evidence type="ECO:0000256" key="1">
    <source>
        <dbReference type="SAM" id="MobiDB-lite"/>
    </source>
</evidence>
<dbReference type="Proteomes" id="UP001347796">
    <property type="component" value="Unassembled WGS sequence"/>
</dbReference>
<dbReference type="InterPro" id="IPR012337">
    <property type="entry name" value="RNaseH-like_sf"/>
</dbReference>
<evidence type="ECO:0000313" key="4">
    <source>
        <dbReference type="Proteomes" id="UP001347796"/>
    </source>
</evidence>
<dbReference type="AlphaFoldDB" id="A0AAN8JAU1"/>
<feature type="region of interest" description="Disordered" evidence="1">
    <location>
        <begin position="96"/>
        <end position="141"/>
    </location>
</feature>
<dbReference type="EMBL" id="JAZGQO010000013">
    <property type="protein sequence ID" value="KAK6171875.1"/>
    <property type="molecule type" value="Genomic_DNA"/>
</dbReference>
<organism evidence="3 4">
    <name type="scientific">Patella caerulea</name>
    <name type="common">Rayed Mediterranean limpet</name>
    <dbReference type="NCBI Taxonomy" id="87958"/>
    <lineage>
        <taxon>Eukaryota</taxon>
        <taxon>Metazoa</taxon>
        <taxon>Spiralia</taxon>
        <taxon>Lophotrochozoa</taxon>
        <taxon>Mollusca</taxon>
        <taxon>Gastropoda</taxon>
        <taxon>Patellogastropoda</taxon>
        <taxon>Patelloidea</taxon>
        <taxon>Patellidae</taxon>
        <taxon>Patella</taxon>
    </lineage>
</organism>
<sequence>MASLAKYRSNDGLWKGESIWASSKYISASTWWKGLCASEAISSIASLILAIPPSSAASERIWSLLGTTHTKVRNRLPNERVEKLVCIRSNLKLFEADNDPSTTDVHEDSSEPEISLLSTDDEVDKDFEDNDEMAELPNFEH</sequence>
<proteinExistence type="predicted"/>
<dbReference type="GO" id="GO:0046983">
    <property type="term" value="F:protein dimerization activity"/>
    <property type="evidence" value="ECO:0007669"/>
    <property type="project" value="InterPro"/>
</dbReference>